<dbReference type="GO" id="GO:0008889">
    <property type="term" value="F:glycerophosphodiester phosphodiesterase activity"/>
    <property type="evidence" value="ECO:0007669"/>
    <property type="project" value="UniProtKB-EC"/>
</dbReference>
<evidence type="ECO:0000313" key="8">
    <source>
        <dbReference type="Proteomes" id="UP000712281"/>
    </source>
</evidence>
<dbReference type="AlphaFoldDB" id="A0A8S9KV17"/>
<keyword evidence="3" id="KW-0319">Glycerol metabolism</keyword>
<dbReference type="PROSITE" id="PS51704">
    <property type="entry name" value="GP_PDE"/>
    <property type="match status" value="1"/>
</dbReference>
<dbReference type="InterPro" id="IPR017946">
    <property type="entry name" value="PLC-like_Pdiesterase_TIM-brl"/>
</dbReference>
<protein>
    <recommendedName>
        <fullName evidence="1">glycerophosphodiester phosphodiesterase</fullName>
        <ecNumber evidence="1">3.1.4.46</ecNumber>
    </recommendedName>
</protein>
<comment type="catalytic activity">
    <reaction evidence="5">
        <text>a sn-glycero-3-phosphodiester + H2O = an alcohol + sn-glycerol 3-phosphate + H(+)</text>
        <dbReference type="Rhea" id="RHEA:12969"/>
        <dbReference type="ChEBI" id="CHEBI:15377"/>
        <dbReference type="ChEBI" id="CHEBI:15378"/>
        <dbReference type="ChEBI" id="CHEBI:30879"/>
        <dbReference type="ChEBI" id="CHEBI:57597"/>
        <dbReference type="ChEBI" id="CHEBI:83408"/>
        <dbReference type="EC" id="3.1.4.46"/>
    </reaction>
</comment>
<dbReference type="GO" id="GO:0006629">
    <property type="term" value="P:lipid metabolic process"/>
    <property type="evidence" value="ECO:0007669"/>
    <property type="project" value="InterPro"/>
</dbReference>
<name>A0A8S9KV17_BRACR</name>
<evidence type="ECO:0000256" key="3">
    <source>
        <dbReference type="ARBA" id="ARBA00022798"/>
    </source>
</evidence>
<reference evidence="7" key="1">
    <citation type="submission" date="2019-12" db="EMBL/GenBank/DDBJ databases">
        <title>Genome sequencing and annotation of Brassica cretica.</title>
        <authorList>
            <person name="Studholme D.J."/>
            <person name="Sarris P.F."/>
        </authorList>
    </citation>
    <scope>NUCLEOTIDE SEQUENCE</scope>
    <source>
        <strain evidence="7">PFS-001/15</strain>
        <tissue evidence="7">Leaf</tissue>
    </source>
</reference>
<accession>A0A8S9KV17</accession>
<dbReference type="Proteomes" id="UP000712281">
    <property type="component" value="Unassembled WGS sequence"/>
</dbReference>
<dbReference type="InterPro" id="IPR030395">
    <property type="entry name" value="GP_PDE_dom"/>
</dbReference>
<evidence type="ECO:0000256" key="4">
    <source>
        <dbReference type="ARBA" id="ARBA00022801"/>
    </source>
</evidence>
<keyword evidence="4" id="KW-0378">Hydrolase</keyword>
<proteinExistence type="predicted"/>
<sequence length="157" mass="17342">MEDVDPPVWVVEIIALPSSPMRMELGDAPLVIARGGFSGLFPDSSIDAYNFAMQTSVAGAVIWCDVQLTKDGHGICFPDLKLNNASNIGDVFPNRQKSYPVNGVTTLGWFTIDFSLRDLKNVSLIQGIFSRSGKFDRIYAILTVQDFSDISFENCFH</sequence>
<keyword evidence="2" id="KW-0732">Signal</keyword>
<dbReference type="PANTHER" id="PTHR43620:SF39">
    <property type="entry name" value="GLYCEROPHOSPHODIESTER PHOSPHODIESTERASE GDPDL1-RELATED"/>
    <property type="match status" value="1"/>
</dbReference>
<dbReference type="Gene3D" id="3.20.20.190">
    <property type="entry name" value="Phosphatidylinositol (PI) phosphodiesterase"/>
    <property type="match status" value="1"/>
</dbReference>
<evidence type="ECO:0000259" key="6">
    <source>
        <dbReference type="PROSITE" id="PS51704"/>
    </source>
</evidence>
<dbReference type="GO" id="GO:0006071">
    <property type="term" value="P:glycerol metabolic process"/>
    <property type="evidence" value="ECO:0007669"/>
    <property type="project" value="UniProtKB-KW"/>
</dbReference>
<feature type="domain" description="GP-PDE" evidence="6">
    <location>
        <begin position="29"/>
        <end position="157"/>
    </location>
</feature>
<dbReference type="PANTHER" id="PTHR43620">
    <property type="entry name" value="GLYCEROPHOSPHORYL DIESTER PHOSPHODIESTERASE"/>
    <property type="match status" value="1"/>
</dbReference>
<dbReference type="Pfam" id="PF03009">
    <property type="entry name" value="GDPD"/>
    <property type="match status" value="1"/>
</dbReference>
<evidence type="ECO:0000256" key="1">
    <source>
        <dbReference type="ARBA" id="ARBA00012247"/>
    </source>
</evidence>
<dbReference type="EMBL" id="QGKW02000717">
    <property type="protein sequence ID" value="KAF2598375.1"/>
    <property type="molecule type" value="Genomic_DNA"/>
</dbReference>
<comment type="caution">
    <text evidence="7">The sequence shown here is derived from an EMBL/GenBank/DDBJ whole genome shotgun (WGS) entry which is preliminary data.</text>
</comment>
<evidence type="ECO:0000256" key="2">
    <source>
        <dbReference type="ARBA" id="ARBA00022729"/>
    </source>
</evidence>
<dbReference type="SUPFAM" id="SSF51695">
    <property type="entry name" value="PLC-like phosphodiesterases"/>
    <property type="match status" value="1"/>
</dbReference>
<evidence type="ECO:0000256" key="5">
    <source>
        <dbReference type="ARBA" id="ARBA00047512"/>
    </source>
</evidence>
<organism evidence="7 8">
    <name type="scientific">Brassica cretica</name>
    <name type="common">Mustard</name>
    <dbReference type="NCBI Taxonomy" id="69181"/>
    <lineage>
        <taxon>Eukaryota</taxon>
        <taxon>Viridiplantae</taxon>
        <taxon>Streptophyta</taxon>
        <taxon>Embryophyta</taxon>
        <taxon>Tracheophyta</taxon>
        <taxon>Spermatophyta</taxon>
        <taxon>Magnoliopsida</taxon>
        <taxon>eudicotyledons</taxon>
        <taxon>Gunneridae</taxon>
        <taxon>Pentapetalae</taxon>
        <taxon>rosids</taxon>
        <taxon>malvids</taxon>
        <taxon>Brassicales</taxon>
        <taxon>Brassicaceae</taxon>
        <taxon>Brassiceae</taxon>
        <taxon>Brassica</taxon>
    </lineage>
</organism>
<evidence type="ECO:0000313" key="7">
    <source>
        <dbReference type="EMBL" id="KAF2598375.1"/>
    </source>
</evidence>
<gene>
    <name evidence="7" type="ORF">F2Q68_00008438</name>
</gene>
<dbReference type="EC" id="3.1.4.46" evidence="1"/>